<proteinExistence type="predicted"/>
<dbReference type="RefSeq" id="WP_069482494.1">
    <property type="nucleotide sequence ID" value="NZ_KV766182.1"/>
</dbReference>
<organism evidence="1 2">
    <name type="scientific">Lysinibacillus fusiformis</name>
    <dbReference type="NCBI Taxonomy" id="28031"/>
    <lineage>
        <taxon>Bacteria</taxon>
        <taxon>Bacillati</taxon>
        <taxon>Bacillota</taxon>
        <taxon>Bacilli</taxon>
        <taxon>Bacillales</taxon>
        <taxon>Bacillaceae</taxon>
        <taxon>Lysinibacillus</taxon>
    </lineage>
</organism>
<dbReference type="AlphaFoldDB" id="A0A1E4QZ42"/>
<protein>
    <submittedName>
        <fullName evidence="1">Uncharacterized protein</fullName>
    </submittedName>
</protein>
<reference evidence="1 2" key="1">
    <citation type="submission" date="2016-09" db="EMBL/GenBank/DDBJ databases">
        <title>Draft genome sequence of the soil isolate, Lysinibacillus fusiformis M5, a potential hypoxanthine producer.</title>
        <authorList>
            <person name="Gallegos-Monterrosa R."/>
            <person name="Maroti G."/>
            <person name="Balint B."/>
            <person name="Kovacs A.T."/>
        </authorList>
    </citation>
    <scope>NUCLEOTIDE SEQUENCE [LARGE SCALE GENOMIC DNA]</scope>
    <source>
        <strain evidence="1 2">M5</strain>
    </source>
</reference>
<dbReference type="EMBL" id="MECQ01000006">
    <property type="protein sequence ID" value="ODV53455.1"/>
    <property type="molecule type" value="Genomic_DNA"/>
</dbReference>
<evidence type="ECO:0000313" key="1">
    <source>
        <dbReference type="EMBL" id="ODV53455.1"/>
    </source>
</evidence>
<dbReference type="OrthoDB" id="6171543at2"/>
<evidence type="ECO:0000313" key="2">
    <source>
        <dbReference type="Proteomes" id="UP000094784"/>
    </source>
</evidence>
<dbReference type="Proteomes" id="UP000094784">
    <property type="component" value="Unassembled WGS sequence"/>
</dbReference>
<comment type="caution">
    <text evidence="1">The sequence shown here is derived from an EMBL/GenBank/DDBJ whole genome shotgun (WGS) entry which is preliminary data.</text>
</comment>
<accession>A0A1E4QZ42</accession>
<dbReference type="Pfam" id="PF23140">
    <property type="entry name" value="Gp80"/>
    <property type="match status" value="1"/>
</dbReference>
<dbReference type="InterPro" id="IPR056908">
    <property type="entry name" value="Gp80-like"/>
</dbReference>
<name>A0A1E4QZ42_9BACI</name>
<gene>
    <name evidence="1" type="ORF">BG258_22800</name>
</gene>
<sequence length="115" mass="12836">MNHMTVYMKNKVLTDNLRTTQVFVALFNGDVEVNAASYSRQSASFTAPTDGQTSNSADILFPIATESWGDITHIGILDAKTDGNLLFKSQAEFTKNIDISSQYKIPKNYLIVRLR</sequence>